<organism evidence="2 3">
    <name type="scientific">Natronincola ferrireducens</name>
    <dbReference type="NCBI Taxonomy" id="393762"/>
    <lineage>
        <taxon>Bacteria</taxon>
        <taxon>Bacillati</taxon>
        <taxon>Bacillota</taxon>
        <taxon>Clostridia</taxon>
        <taxon>Peptostreptococcales</taxon>
        <taxon>Natronincolaceae</taxon>
        <taxon>Natronincola</taxon>
    </lineage>
</organism>
<evidence type="ECO:0000256" key="1">
    <source>
        <dbReference type="SAM" id="Phobius"/>
    </source>
</evidence>
<evidence type="ECO:0000313" key="2">
    <source>
        <dbReference type="EMBL" id="SDK13024.1"/>
    </source>
</evidence>
<dbReference type="AlphaFoldDB" id="A0A1G8ZEH6"/>
<proteinExistence type="predicted"/>
<feature type="transmembrane region" description="Helical" evidence="1">
    <location>
        <begin position="32"/>
        <end position="52"/>
    </location>
</feature>
<keyword evidence="1" id="KW-0472">Membrane</keyword>
<feature type="transmembrane region" description="Helical" evidence="1">
    <location>
        <begin position="130"/>
        <end position="151"/>
    </location>
</feature>
<gene>
    <name evidence="2" type="ORF">SAMN05660472_00821</name>
</gene>
<protein>
    <submittedName>
        <fullName evidence="2">Uncharacterized protein</fullName>
    </submittedName>
</protein>
<dbReference type="Proteomes" id="UP000198718">
    <property type="component" value="Unassembled WGS sequence"/>
</dbReference>
<name>A0A1G8ZEH6_9FIRM</name>
<evidence type="ECO:0000313" key="3">
    <source>
        <dbReference type="Proteomes" id="UP000198718"/>
    </source>
</evidence>
<keyword evidence="1" id="KW-0812">Transmembrane</keyword>
<dbReference type="EMBL" id="FNFP01000001">
    <property type="protein sequence ID" value="SDK13024.1"/>
    <property type="molecule type" value="Genomic_DNA"/>
</dbReference>
<keyword evidence="3" id="KW-1185">Reference proteome</keyword>
<accession>A0A1G8ZEH6</accession>
<feature type="transmembrane region" description="Helical" evidence="1">
    <location>
        <begin position="73"/>
        <end position="92"/>
    </location>
</feature>
<dbReference type="STRING" id="393762.SAMN05660472_00821"/>
<reference evidence="2 3" key="1">
    <citation type="submission" date="2016-10" db="EMBL/GenBank/DDBJ databases">
        <authorList>
            <person name="de Groot N.N."/>
        </authorList>
    </citation>
    <scope>NUCLEOTIDE SEQUENCE [LARGE SCALE GENOMIC DNA]</scope>
    <source>
        <strain evidence="2 3">DSM 18346</strain>
    </source>
</reference>
<sequence>MNKKAEILKRKRKAQDQRQVAVNQENEEIKSFIFFLMFYLFLGICQLIGRFFDIDVLIYMTRIRTRDTSSSSVSFPPIVISIGTAYIVMTILDKLPYLTILVETGKKLSLRLRKYHRLYRIAKFVYKHPIWSYLMATTIHTIIETFLIYVVKI</sequence>
<keyword evidence="1" id="KW-1133">Transmembrane helix</keyword>
<dbReference type="RefSeq" id="WP_090550627.1">
    <property type="nucleotide sequence ID" value="NZ_FNFP01000001.1"/>
</dbReference>